<evidence type="ECO:0000313" key="2">
    <source>
        <dbReference type="Proteomes" id="UP000054387"/>
    </source>
</evidence>
<dbReference type="AlphaFoldDB" id="A0A0W1RBQ5"/>
<gene>
    <name evidence="1" type="ORF">AUR64_06455</name>
</gene>
<dbReference type="Proteomes" id="UP000054387">
    <property type="component" value="Unassembled WGS sequence"/>
</dbReference>
<dbReference type="Gene3D" id="3.40.50.150">
    <property type="entry name" value="Vaccinia Virus protein VP39"/>
    <property type="match status" value="1"/>
</dbReference>
<accession>A0A0W1RBQ5</accession>
<sequence length="312" mass="36138">MLVRQVKRARQKSFDLTPNWVKPAIQKAFYVLHPDASWETYKDKELTRQAFIERFFDSEAELDSYEAEFMNGVIAENLKRAYDELGDETFYDIHKDDCVRYYAYIRKYKPETVVETGVFHGVSTLAMLAALDKNDHGTLYSIDYSSLLDPTDDADVERYERRRPSCAQRNSHLVPEDKEPGWIVPEKLHGRWEYVAGRSQRELPKLLSKLGSVDMFVHDSEHSKTGMLFEFDLAWEHLSPGGMLFSHHVAWNDAFETFVTERAPNAEHGKTAVHYVHFDKHSQPGWGKYARKPFTHVTNDTLSAPRQAVSDD</sequence>
<dbReference type="OrthoDB" id="238943at2157"/>
<comment type="caution">
    <text evidence="1">The sequence shown here is derived from an EMBL/GenBank/DDBJ whole genome shotgun (WGS) entry which is preliminary data.</text>
</comment>
<protein>
    <recommendedName>
        <fullName evidence="3">Methyltransferase</fullName>
    </recommendedName>
</protein>
<evidence type="ECO:0008006" key="3">
    <source>
        <dbReference type="Google" id="ProtNLM"/>
    </source>
</evidence>
<name>A0A0W1RBQ5_9EURY</name>
<keyword evidence="2" id="KW-1185">Reference proteome</keyword>
<dbReference type="InterPro" id="IPR029063">
    <property type="entry name" value="SAM-dependent_MTases_sf"/>
</dbReference>
<proteinExistence type="predicted"/>
<organism evidence="1 2">
    <name type="scientific">Haloprofundus marisrubri</name>
    <dbReference type="NCBI Taxonomy" id="1514971"/>
    <lineage>
        <taxon>Archaea</taxon>
        <taxon>Methanobacteriati</taxon>
        <taxon>Methanobacteriota</taxon>
        <taxon>Stenosarchaea group</taxon>
        <taxon>Halobacteria</taxon>
        <taxon>Halobacteriales</taxon>
        <taxon>Haloferacaceae</taxon>
        <taxon>Haloprofundus</taxon>
    </lineage>
</organism>
<dbReference type="EMBL" id="LOPU01000016">
    <property type="protein sequence ID" value="KTG10827.1"/>
    <property type="molecule type" value="Genomic_DNA"/>
</dbReference>
<reference evidence="1 2" key="1">
    <citation type="submission" date="2015-12" db="EMBL/GenBank/DDBJ databases">
        <title>Haloprofundus marisrubri gen. nov., sp. nov., an extremely halophilic archaeon isolated from the Discovery deep brine-seawater interface in the Red Sea.</title>
        <authorList>
            <person name="Zhang G."/>
            <person name="Stingl U."/>
            <person name="Rashid M."/>
        </authorList>
    </citation>
    <scope>NUCLEOTIDE SEQUENCE [LARGE SCALE GENOMIC DNA]</scope>
    <source>
        <strain evidence="1 2">SB9</strain>
    </source>
</reference>
<dbReference type="STRING" id="1514971.AUR64_06455"/>
<dbReference type="RefSeq" id="WP_058580625.1">
    <property type="nucleotide sequence ID" value="NZ_LOPU01000016.1"/>
</dbReference>
<evidence type="ECO:0000313" key="1">
    <source>
        <dbReference type="EMBL" id="KTG10827.1"/>
    </source>
</evidence>
<dbReference type="Pfam" id="PF13578">
    <property type="entry name" value="Methyltransf_24"/>
    <property type="match status" value="1"/>
</dbReference>
<dbReference type="SUPFAM" id="SSF53335">
    <property type="entry name" value="S-adenosyl-L-methionine-dependent methyltransferases"/>
    <property type="match status" value="1"/>
</dbReference>